<evidence type="ECO:0000256" key="1">
    <source>
        <dbReference type="ARBA" id="ARBA00004123"/>
    </source>
</evidence>
<dbReference type="PANTHER" id="PTHR13348:SF0">
    <property type="entry name" value="RIBONUCLEASE P PROTEIN SUBUNIT P29"/>
    <property type="match status" value="1"/>
</dbReference>
<dbReference type="InterPro" id="IPR016848">
    <property type="entry name" value="RNase_P/MRP_Rpp29-subunit"/>
</dbReference>
<dbReference type="GO" id="GO:0001682">
    <property type="term" value="P:tRNA 5'-leader removal"/>
    <property type="evidence" value="ECO:0007669"/>
    <property type="project" value="InterPro"/>
</dbReference>
<dbReference type="InterPro" id="IPR023534">
    <property type="entry name" value="Rof/RNase_P-like"/>
</dbReference>
<dbReference type="OrthoDB" id="124041at2759"/>
<dbReference type="Pfam" id="PF01868">
    <property type="entry name" value="RNase_P-MRP_p29"/>
    <property type="match status" value="1"/>
</dbReference>
<dbReference type="GO" id="GO:0005634">
    <property type="term" value="C:nucleus"/>
    <property type="evidence" value="ECO:0007669"/>
    <property type="project" value="UniProtKB-SubCell"/>
</dbReference>
<reference evidence="4 5" key="1">
    <citation type="journal article" date="2023" name="Commun. Biol.">
        <title>Reorganization of the ancestral sex-determining regions during the evolution of trioecy in Pleodorina starrii.</title>
        <authorList>
            <person name="Takahashi K."/>
            <person name="Suzuki S."/>
            <person name="Kawai-Toyooka H."/>
            <person name="Yamamoto K."/>
            <person name="Hamaji T."/>
            <person name="Ootsuki R."/>
            <person name="Yamaguchi H."/>
            <person name="Kawachi M."/>
            <person name="Higashiyama T."/>
            <person name="Nozaki H."/>
        </authorList>
    </citation>
    <scope>NUCLEOTIDE SEQUENCE [LARGE SCALE GENOMIC DNA]</scope>
    <source>
        <strain evidence="4 5">NIES-4479</strain>
    </source>
</reference>
<dbReference type="GO" id="GO:0030677">
    <property type="term" value="C:ribonuclease P complex"/>
    <property type="evidence" value="ECO:0007669"/>
    <property type="project" value="InterPro"/>
</dbReference>
<dbReference type="GO" id="GO:0033204">
    <property type="term" value="F:ribonuclease P RNA binding"/>
    <property type="evidence" value="ECO:0007669"/>
    <property type="project" value="InterPro"/>
</dbReference>
<feature type="compositionally biased region" description="Low complexity" evidence="3">
    <location>
        <begin position="27"/>
        <end position="46"/>
    </location>
</feature>
<comment type="subcellular location">
    <subcellularLocation>
        <location evidence="1">Nucleus</location>
    </subcellularLocation>
</comment>
<feature type="compositionally biased region" description="Low complexity" evidence="3">
    <location>
        <begin position="7"/>
        <end position="18"/>
    </location>
</feature>
<dbReference type="Proteomes" id="UP001165080">
    <property type="component" value="Unassembled WGS sequence"/>
</dbReference>
<proteinExistence type="inferred from homology"/>
<dbReference type="InterPro" id="IPR036980">
    <property type="entry name" value="RNase_P/MRP_Rpp29_sf"/>
</dbReference>
<dbReference type="GO" id="GO:0006364">
    <property type="term" value="P:rRNA processing"/>
    <property type="evidence" value="ECO:0007669"/>
    <property type="project" value="TreeGrafter"/>
</dbReference>
<feature type="region of interest" description="Disordered" evidence="3">
    <location>
        <begin position="1"/>
        <end position="51"/>
    </location>
</feature>
<sequence>MKAAKRSGASPGGPAVSAAKRRRLAALDDALSGAAPRARSTSAPAAEQGLPQPAVANKALPGAVAEPASGDGEFPYNRLGDAVVDGSLSAALAHAKAAAAAAAEAAGPAGGGIRTASVAKGSGNTAIAVRSSSAMQTAAAAVSAVAAAAAAGGDSVAAEILVQLMATNPRTSSSDLRGILAQRLQDRSVMLDNPTAPVKASRLFARRGTKFSARLRCTSRAKDRDLHPAQPAKRTPSYEAMLRVHELWLQYTQNLARSATATGAAAASSNSGAGGGTSAHAADLHGAMLTVVKHPNPQLVGATGVLLKRSSSSLHLVTPGDRVRVIALKGCIAHYNVNGTTVRLAG</sequence>
<dbReference type="SUPFAM" id="SSF101744">
    <property type="entry name" value="Rof/RNase P subunit-like"/>
    <property type="match status" value="1"/>
</dbReference>
<organism evidence="4 5">
    <name type="scientific">Pleodorina starrii</name>
    <dbReference type="NCBI Taxonomy" id="330485"/>
    <lineage>
        <taxon>Eukaryota</taxon>
        <taxon>Viridiplantae</taxon>
        <taxon>Chlorophyta</taxon>
        <taxon>core chlorophytes</taxon>
        <taxon>Chlorophyceae</taxon>
        <taxon>CS clade</taxon>
        <taxon>Chlamydomonadales</taxon>
        <taxon>Volvocaceae</taxon>
        <taxon>Pleodorina</taxon>
    </lineage>
</organism>
<evidence type="ECO:0000256" key="2">
    <source>
        <dbReference type="ARBA" id="ARBA00006181"/>
    </source>
</evidence>
<keyword evidence="5" id="KW-1185">Reference proteome</keyword>
<dbReference type="Gene3D" id="2.30.30.210">
    <property type="entry name" value="Ribonuclease P/MRP, subunit p29"/>
    <property type="match status" value="1"/>
</dbReference>
<dbReference type="GO" id="GO:0000172">
    <property type="term" value="C:ribonuclease MRP complex"/>
    <property type="evidence" value="ECO:0007669"/>
    <property type="project" value="InterPro"/>
</dbReference>
<dbReference type="AlphaFoldDB" id="A0A9W6EZI6"/>
<evidence type="ECO:0000313" key="5">
    <source>
        <dbReference type="Proteomes" id="UP001165080"/>
    </source>
</evidence>
<protein>
    <submittedName>
        <fullName evidence="4">Uncharacterized protein</fullName>
    </submittedName>
</protein>
<comment type="caution">
    <text evidence="4">The sequence shown here is derived from an EMBL/GenBank/DDBJ whole genome shotgun (WGS) entry which is preliminary data.</text>
</comment>
<comment type="similarity">
    <text evidence="2">Belongs to the eukaryotic/archaeal RNase P protein component 1 family.</text>
</comment>
<dbReference type="PANTHER" id="PTHR13348">
    <property type="entry name" value="RIBONUCLEASE P SUBUNIT P29"/>
    <property type="match status" value="1"/>
</dbReference>
<name>A0A9W6EZI6_9CHLO</name>
<accession>A0A9W6EZI6</accession>
<dbReference type="InterPro" id="IPR002730">
    <property type="entry name" value="Rpp29/RNP1"/>
</dbReference>
<evidence type="ECO:0000256" key="3">
    <source>
        <dbReference type="SAM" id="MobiDB-lite"/>
    </source>
</evidence>
<dbReference type="EMBL" id="BRXU01000004">
    <property type="protein sequence ID" value="GLC51103.1"/>
    <property type="molecule type" value="Genomic_DNA"/>
</dbReference>
<evidence type="ECO:0000313" key="4">
    <source>
        <dbReference type="EMBL" id="GLC51103.1"/>
    </source>
</evidence>
<gene>
    <name evidence="4" type="primary">PLEST009899</name>
    <name evidence="4" type="ORF">PLESTB_000466200</name>
</gene>